<proteinExistence type="predicted"/>
<protein>
    <submittedName>
        <fullName evidence="1">AHH domain-containing protein</fullName>
    </submittedName>
</protein>
<keyword evidence="2" id="KW-1185">Reference proteome</keyword>
<sequence>MDERITRRLGFNRQWENEQLQPWLSQGTGQALPTPFHDPKHDAWELGFKGFISPVSRQRMKQSAANPSAGSPYPVQGHHLIPVSVFGSTQFKKLRKNIRLIGWDVNDPENGIFLPVLAPDMLRHNLQMHRGPHPNDYHQAVELELEQIAEKCLDYCKTGNQKQLIKQINKLSKRIASKIQNWDPDYLLREDSIEVKKSLNKMLAGEK</sequence>
<dbReference type="InterPro" id="IPR032871">
    <property type="entry name" value="AHH_dom_containing"/>
</dbReference>
<dbReference type="Proteomes" id="UP000516370">
    <property type="component" value="Chromosome"/>
</dbReference>
<dbReference type="Pfam" id="PF14412">
    <property type="entry name" value="AHH"/>
    <property type="match status" value="1"/>
</dbReference>
<evidence type="ECO:0000313" key="1">
    <source>
        <dbReference type="EMBL" id="QNT05602.1"/>
    </source>
</evidence>
<name>A0A7H1J536_9GAMM</name>
<dbReference type="OrthoDB" id="6248344at2"/>
<dbReference type="EMBL" id="CP061081">
    <property type="protein sequence ID" value="QNT05602.1"/>
    <property type="molecule type" value="Genomic_DNA"/>
</dbReference>
<accession>A0A7H1J536</accession>
<evidence type="ECO:0000313" key="2">
    <source>
        <dbReference type="Proteomes" id="UP000516370"/>
    </source>
</evidence>
<reference evidence="1 2" key="1">
    <citation type="submission" date="2020-09" db="EMBL/GenBank/DDBJ databases">
        <title>Complete genome sequence of an Arctic sea ice bacterium Marinomonas arctica BSI20414.</title>
        <authorList>
            <person name="Liao L."/>
            <person name="Chen B."/>
        </authorList>
    </citation>
    <scope>NUCLEOTIDE SEQUENCE [LARGE SCALE GENOMIC DNA]</scope>
    <source>
        <strain evidence="1 2">BSI20414</strain>
    </source>
</reference>
<dbReference type="KEGG" id="mard:IBG28_18405"/>
<dbReference type="AlphaFoldDB" id="A0A7H1J536"/>
<gene>
    <name evidence="1" type="ORF">IBG28_18405</name>
</gene>
<dbReference type="RefSeq" id="WP_111606771.1">
    <property type="nucleotide sequence ID" value="NZ_BMLJ01000009.1"/>
</dbReference>
<organism evidence="1 2">
    <name type="scientific">Marinomonas arctica</name>
    <dbReference type="NCBI Taxonomy" id="383750"/>
    <lineage>
        <taxon>Bacteria</taxon>
        <taxon>Pseudomonadati</taxon>
        <taxon>Pseudomonadota</taxon>
        <taxon>Gammaproteobacteria</taxon>
        <taxon>Oceanospirillales</taxon>
        <taxon>Oceanospirillaceae</taxon>
        <taxon>Marinomonas</taxon>
    </lineage>
</organism>